<comment type="caution">
    <text evidence="2">The sequence shown here is derived from an EMBL/GenBank/DDBJ whole genome shotgun (WGS) entry which is preliminary data.</text>
</comment>
<keyword evidence="3" id="KW-1185">Reference proteome</keyword>
<dbReference type="EMBL" id="CAOQHR010000008">
    <property type="protein sequence ID" value="CAI6338999.1"/>
    <property type="molecule type" value="Genomic_DNA"/>
</dbReference>
<organism evidence="2 3">
    <name type="scientific">Periconia digitata</name>
    <dbReference type="NCBI Taxonomy" id="1303443"/>
    <lineage>
        <taxon>Eukaryota</taxon>
        <taxon>Fungi</taxon>
        <taxon>Dikarya</taxon>
        <taxon>Ascomycota</taxon>
        <taxon>Pezizomycotina</taxon>
        <taxon>Dothideomycetes</taxon>
        <taxon>Pleosporomycetidae</taxon>
        <taxon>Pleosporales</taxon>
        <taxon>Massarineae</taxon>
        <taxon>Periconiaceae</taxon>
        <taxon>Periconia</taxon>
    </lineage>
</organism>
<feature type="region of interest" description="Disordered" evidence="1">
    <location>
        <begin position="424"/>
        <end position="577"/>
    </location>
</feature>
<feature type="compositionally biased region" description="Polar residues" evidence="1">
    <location>
        <begin position="522"/>
        <end position="532"/>
    </location>
</feature>
<feature type="compositionally biased region" description="Basic and acidic residues" evidence="1">
    <location>
        <begin position="439"/>
        <end position="453"/>
    </location>
</feature>
<dbReference type="AlphaFoldDB" id="A0A9W4UPC9"/>
<reference evidence="2" key="1">
    <citation type="submission" date="2023-01" db="EMBL/GenBank/DDBJ databases">
        <authorList>
            <person name="Van Ghelder C."/>
            <person name="Rancurel C."/>
        </authorList>
    </citation>
    <scope>NUCLEOTIDE SEQUENCE</scope>
    <source>
        <strain evidence="2">CNCM I-4278</strain>
    </source>
</reference>
<feature type="compositionally biased region" description="Basic and acidic residues" evidence="1">
    <location>
        <begin position="533"/>
        <end position="542"/>
    </location>
</feature>
<feature type="compositionally biased region" description="Low complexity" evidence="1">
    <location>
        <begin position="426"/>
        <end position="436"/>
    </location>
</feature>
<evidence type="ECO:0000313" key="2">
    <source>
        <dbReference type="EMBL" id="CAI6338999.1"/>
    </source>
</evidence>
<feature type="compositionally biased region" description="Polar residues" evidence="1">
    <location>
        <begin position="482"/>
        <end position="491"/>
    </location>
</feature>
<proteinExistence type="predicted"/>
<feature type="region of interest" description="Disordered" evidence="1">
    <location>
        <begin position="1"/>
        <end position="69"/>
    </location>
</feature>
<sequence>MPDKAGWRRKNKARPKELNLNVDTARPSVESGRPSSNWLRNSRPGTPLSATATDDARSEKSVETLTPRRATRPKISHYLSGIPHLKDDIDPDFADEWWNEIEPLPVEPPVDPQTAMQLVSKFMHQQPLQPIPVSMYSNIFRIFEDYRKVKEETGESSHRLHEALQAHEEAESAWVKTESQYQAEIKRLELLIARGTAGLTGLVHARQGSVVKKKRGNLHKFFKKSIAALSLELPPAQLDAEIRSRSKKVLLQRPVSPSRQMAVLSKQLTMSGYADDLHIGTPPSKRTDVSLSRRVKSELDLIKMSGAVSESAALENVGNTIHFDTASSSSSSSGDSEFEIAGDLLPDEMETEVGPSFSLLNSTIDKEAFVALQELGVLVANKQGLDPRVFINGLMQLLEPDQPQFNVIDDINPTYIDTMEHDMNKSSTQDSSISNSQLEDARSRPRLDSDERCRRGRHFSFEPGDDTTYPMTRMQPPRDGSQKPQLSNRSVLSAAVSDPRRVSKIPSPIHRPGLSNVRREGSLSSFHSGSNKINDDERRDSRSSVLTAFRDQSGDDQNLQLSSSDETLSVTGRTKEN</sequence>
<accession>A0A9W4UPC9</accession>
<protein>
    <submittedName>
        <fullName evidence="2">Uncharacterized protein</fullName>
    </submittedName>
</protein>
<dbReference type="OrthoDB" id="5430717at2759"/>
<name>A0A9W4UPC9_9PLEO</name>
<gene>
    <name evidence="2" type="ORF">PDIGIT_LOCUS12136</name>
</gene>
<evidence type="ECO:0000256" key="1">
    <source>
        <dbReference type="SAM" id="MobiDB-lite"/>
    </source>
</evidence>
<evidence type="ECO:0000313" key="3">
    <source>
        <dbReference type="Proteomes" id="UP001152607"/>
    </source>
</evidence>
<feature type="compositionally biased region" description="Polar residues" evidence="1">
    <location>
        <begin position="33"/>
        <end position="52"/>
    </location>
</feature>
<dbReference type="Proteomes" id="UP001152607">
    <property type="component" value="Unassembled WGS sequence"/>
</dbReference>
<feature type="compositionally biased region" description="Polar residues" evidence="1">
    <location>
        <begin position="555"/>
        <end position="577"/>
    </location>
</feature>